<feature type="transmembrane region" description="Helical" evidence="5">
    <location>
        <begin position="363"/>
        <end position="382"/>
    </location>
</feature>
<dbReference type="GO" id="GO:0016020">
    <property type="term" value="C:membrane"/>
    <property type="evidence" value="ECO:0007669"/>
    <property type="project" value="UniProtKB-SubCell"/>
</dbReference>
<dbReference type="GO" id="GO:0015179">
    <property type="term" value="F:L-amino acid transmembrane transporter activity"/>
    <property type="evidence" value="ECO:0007669"/>
    <property type="project" value="TreeGrafter"/>
</dbReference>
<dbReference type="PANTHER" id="PTHR11785:SF512">
    <property type="entry name" value="SOBREMESA, ISOFORM B"/>
    <property type="match status" value="1"/>
</dbReference>
<feature type="transmembrane region" description="Helical" evidence="5">
    <location>
        <begin position="388"/>
        <end position="411"/>
    </location>
</feature>
<keyword evidence="4 5" id="KW-0472">Membrane</keyword>
<dbReference type="PIRSF" id="PIRSF006060">
    <property type="entry name" value="AA_transporter"/>
    <property type="match status" value="1"/>
</dbReference>
<feature type="transmembrane region" description="Helical" evidence="5">
    <location>
        <begin position="423"/>
        <end position="442"/>
    </location>
</feature>
<dbReference type="Gene3D" id="1.20.1740.10">
    <property type="entry name" value="Amino acid/polyamine transporter I"/>
    <property type="match status" value="1"/>
</dbReference>
<feature type="transmembrane region" description="Helical" evidence="5">
    <location>
        <begin position="92"/>
        <end position="111"/>
    </location>
</feature>
<evidence type="ECO:0000256" key="4">
    <source>
        <dbReference type="ARBA" id="ARBA00023136"/>
    </source>
</evidence>
<feature type="transmembrane region" description="Helical" evidence="5">
    <location>
        <begin position="123"/>
        <end position="147"/>
    </location>
</feature>
<feature type="transmembrane region" description="Helical" evidence="5">
    <location>
        <begin position="159"/>
        <end position="178"/>
    </location>
</feature>
<feature type="transmembrane region" description="Helical" evidence="5">
    <location>
        <begin position="190"/>
        <end position="210"/>
    </location>
</feature>
<feature type="transmembrane region" description="Helical" evidence="5">
    <location>
        <begin position="448"/>
        <end position="466"/>
    </location>
</feature>
<evidence type="ECO:0000313" key="7">
    <source>
        <dbReference type="Proteomes" id="UP000230000"/>
    </source>
</evidence>
<reference evidence="6 7" key="1">
    <citation type="submission" date="2017-11" db="EMBL/GenBank/DDBJ databases">
        <title>Genomic Encyclopedia of Archaeal and Bacterial Type Strains, Phase II (KMG-II): From Individual Species to Whole Genera.</title>
        <authorList>
            <person name="Goeker M."/>
        </authorList>
    </citation>
    <scope>NUCLEOTIDE SEQUENCE [LARGE SCALE GENOMIC DNA]</scope>
    <source>
        <strain evidence="6 7">DSM 27268</strain>
    </source>
</reference>
<organism evidence="6 7">
    <name type="scientific">Thermoflavifilum aggregans</name>
    <dbReference type="NCBI Taxonomy" id="454188"/>
    <lineage>
        <taxon>Bacteria</taxon>
        <taxon>Pseudomonadati</taxon>
        <taxon>Bacteroidota</taxon>
        <taxon>Chitinophagia</taxon>
        <taxon>Chitinophagales</taxon>
        <taxon>Chitinophagaceae</taxon>
        <taxon>Thermoflavifilum</taxon>
    </lineage>
</organism>
<evidence type="ECO:0000313" key="6">
    <source>
        <dbReference type="EMBL" id="PJJ75219.1"/>
    </source>
</evidence>
<feature type="transmembrane region" description="Helical" evidence="5">
    <location>
        <begin position="269"/>
        <end position="291"/>
    </location>
</feature>
<feature type="transmembrane region" description="Helical" evidence="5">
    <location>
        <begin position="317"/>
        <end position="337"/>
    </location>
</feature>
<feature type="transmembrane region" description="Helical" evidence="5">
    <location>
        <begin position="225"/>
        <end position="248"/>
    </location>
</feature>
<keyword evidence="2 5" id="KW-0812">Transmembrane</keyword>
<evidence type="ECO:0000256" key="2">
    <source>
        <dbReference type="ARBA" id="ARBA00022692"/>
    </source>
</evidence>
<evidence type="ECO:0000256" key="1">
    <source>
        <dbReference type="ARBA" id="ARBA00004141"/>
    </source>
</evidence>
<sequence length="487" mass="54340">MLHFHQPLFFDLHRMSHPRPSSVSSGSLQPSPSTPSGLHRAVTLWQATSINMIEMIGIGPFIVIPLIMQQLGSGWFLIPWLAGAFISALDGLIWSELGAAFPLAGGSYQFLKAAYGTYSWGRLMPFLFVWQTMVQAPLVAASASIGFAQYARYLLPLGFWEQKLLSAGIIVCITILLYRRIETIGKISVWLWAGVMLTMIWIIAGGAWSIHIQHSVQGLNFRDNFWQAGIMAVLGHATVQAMYSYLGYYNVCHLGAEIRNPARNIPRSIQLSIAGVALLYLLMNISLAQGIQPGAQHNGLAVSLFIEKLFGTSWAKVATLLILWIAFSSLFSLMLGYSRVPYAAASDGYFFPIFSKMHPTRHFPHISLLTLSALAFIFSLLFRIEQVISAILAMRILVQFIGQAVGLWLLHRRLDRSHFPFRMIAYPLPLCLSVLAWLAIFISTGWKFVLSGLIMIGAGVGVFYLITPWRNKWQQSYQPVTNESVNN</sequence>
<dbReference type="AlphaFoldDB" id="A0A2M9CTL5"/>
<evidence type="ECO:0000256" key="5">
    <source>
        <dbReference type="SAM" id="Phobius"/>
    </source>
</evidence>
<feature type="transmembrane region" description="Helical" evidence="5">
    <location>
        <begin position="61"/>
        <end position="86"/>
    </location>
</feature>
<dbReference type="Pfam" id="PF13520">
    <property type="entry name" value="AA_permease_2"/>
    <property type="match status" value="1"/>
</dbReference>
<gene>
    <name evidence="6" type="ORF">BXY57_0789</name>
</gene>
<keyword evidence="3 5" id="KW-1133">Transmembrane helix</keyword>
<accession>A0A2M9CTL5</accession>
<name>A0A2M9CTL5_9BACT</name>
<dbReference type="EMBL" id="PGFG01000001">
    <property type="protein sequence ID" value="PJJ75219.1"/>
    <property type="molecule type" value="Genomic_DNA"/>
</dbReference>
<comment type="subcellular location">
    <subcellularLocation>
        <location evidence="1">Membrane</location>
        <topology evidence="1">Multi-pass membrane protein</topology>
    </subcellularLocation>
</comment>
<protein>
    <submittedName>
        <fullName evidence="6">Amino acid/polyamine/organocation transporter (APC superfamily)</fullName>
    </submittedName>
</protein>
<evidence type="ECO:0000256" key="3">
    <source>
        <dbReference type="ARBA" id="ARBA00022989"/>
    </source>
</evidence>
<keyword evidence="7" id="KW-1185">Reference proteome</keyword>
<dbReference type="InterPro" id="IPR050598">
    <property type="entry name" value="AminoAcid_Transporter"/>
</dbReference>
<proteinExistence type="predicted"/>
<comment type="caution">
    <text evidence="6">The sequence shown here is derived from an EMBL/GenBank/DDBJ whole genome shotgun (WGS) entry which is preliminary data.</text>
</comment>
<dbReference type="InterPro" id="IPR002293">
    <property type="entry name" value="AA/rel_permease1"/>
</dbReference>
<dbReference type="PANTHER" id="PTHR11785">
    <property type="entry name" value="AMINO ACID TRANSPORTER"/>
    <property type="match status" value="1"/>
</dbReference>
<dbReference type="Proteomes" id="UP000230000">
    <property type="component" value="Unassembled WGS sequence"/>
</dbReference>